<reference evidence="1" key="1">
    <citation type="submission" date="2021-02" db="EMBL/GenBank/DDBJ databases">
        <authorList>
            <consortium name="DOE Joint Genome Institute"/>
            <person name="Ahrendt S."/>
            <person name="Looney B.P."/>
            <person name="Miyauchi S."/>
            <person name="Morin E."/>
            <person name="Drula E."/>
            <person name="Courty P.E."/>
            <person name="Chicoki N."/>
            <person name="Fauchery L."/>
            <person name="Kohler A."/>
            <person name="Kuo A."/>
            <person name="Labutti K."/>
            <person name="Pangilinan J."/>
            <person name="Lipzen A."/>
            <person name="Riley R."/>
            <person name="Andreopoulos W."/>
            <person name="He G."/>
            <person name="Johnson J."/>
            <person name="Barry K.W."/>
            <person name="Grigoriev I.V."/>
            <person name="Nagy L."/>
            <person name="Hibbett D."/>
            <person name="Henrissat B."/>
            <person name="Matheny P.B."/>
            <person name="Labbe J."/>
            <person name="Martin F."/>
        </authorList>
    </citation>
    <scope>NUCLEOTIDE SEQUENCE</scope>
    <source>
        <strain evidence="1">EC-137</strain>
    </source>
</reference>
<organism evidence="1 2">
    <name type="scientific">Vararia minispora EC-137</name>
    <dbReference type="NCBI Taxonomy" id="1314806"/>
    <lineage>
        <taxon>Eukaryota</taxon>
        <taxon>Fungi</taxon>
        <taxon>Dikarya</taxon>
        <taxon>Basidiomycota</taxon>
        <taxon>Agaricomycotina</taxon>
        <taxon>Agaricomycetes</taxon>
        <taxon>Russulales</taxon>
        <taxon>Lachnocladiaceae</taxon>
        <taxon>Vararia</taxon>
    </lineage>
</organism>
<evidence type="ECO:0000313" key="2">
    <source>
        <dbReference type="Proteomes" id="UP000814128"/>
    </source>
</evidence>
<proteinExistence type="predicted"/>
<evidence type="ECO:0000313" key="1">
    <source>
        <dbReference type="EMBL" id="KAI0026740.1"/>
    </source>
</evidence>
<name>A0ACB8Q5L2_9AGAM</name>
<keyword evidence="2" id="KW-1185">Reference proteome</keyword>
<protein>
    <submittedName>
        <fullName evidence="1">Uncharacterized protein</fullName>
    </submittedName>
</protein>
<comment type="caution">
    <text evidence="1">The sequence shown here is derived from an EMBL/GenBank/DDBJ whole genome shotgun (WGS) entry which is preliminary data.</text>
</comment>
<accession>A0ACB8Q5L2</accession>
<reference evidence="1" key="2">
    <citation type="journal article" date="2022" name="New Phytol.">
        <title>Evolutionary transition to the ectomycorrhizal habit in the genomes of a hyperdiverse lineage of mushroom-forming fungi.</title>
        <authorList>
            <person name="Looney B."/>
            <person name="Miyauchi S."/>
            <person name="Morin E."/>
            <person name="Drula E."/>
            <person name="Courty P.E."/>
            <person name="Kohler A."/>
            <person name="Kuo A."/>
            <person name="LaButti K."/>
            <person name="Pangilinan J."/>
            <person name="Lipzen A."/>
            <person name="Riley R."/>
            <person name="Andreopoulos W."/>
            <person name="He G."/>
            <person name="Johnson J."/>
            <person name="Nolan M."/>
            <person name="Tritt A."/>
            <person name="Barry K.W."/>
            <person name="Grigoriev I.V."/>
            <person name="Nagy L.G."/>
            <person name="Hibbett D."/>
            <person name="Henrissat B."/>
            <person name="Matheny P.B."/>
            <person name="Labbe J."/>
            <person name="Martin F.M."/>
        </authorList>
    </citation>
    <scope>NUCLEOTIDE SEQUENCE</scope>
    <source>
        <strain evidence="1">EC-137</strain>
    </source>
</reference>
<dbReference type="Proteomes" id="UP000814128">
    <property type="component" value="Unassembled WGS sequence"/>
</dbReference>
<gene>
    <name evidence="1" type="ORF">K488DRAFT_91949</name>
</gene>
<dbReference type="EMBL" id="MU274224">
    <property type="protein sequence ID" value="KAI0026740.1"/>
    <property type="molecule type" value="Genomic_DNA"/>
</dbReference>
<sequence>MDTSFVRHQHFRPAPATPTSRPAFGRAACASTLGEHDSSNRHCPISLTTPSVRDIPLSSRTVARAGRPFSAIPKRPAQHSSDPRPSTSAVPHNILTASELQDVGLDIGLLALPTDAPPVPDGPTVAPALLTRGKAGSVAHSETIGCHILPLELSFYARDPELAAALVAVVLGRDNRGVSSLVSASSPRPAPNDEISPSSPRLAPVRAEQPTESSPILRPEPSTTTIDSAGSDIELFEFAIASPSLQSLDAAWIPSGNDTTMPGSPHPRRSPSLPCTSPLSPPSRPLSPTAPPPTLVAPNLGRRQTDASLRAHRAPSSPRKRKASGNENVAPCTELAALPRGKKKRSSVDVPRAAAFSLIWPKGDLAGRTGILHRRQPTF</sequence>